<dbReference type="InterPro" id="IPR012001">
    <property type="entry name" value="Thiamin_PyroP_enz_TPP-bd_dom"/>
</dbReference>
<dbReference type="InterPro" id="IPR029035">
    <property type="entry name" value="DHS-like_NAD/FAD-binding_dom"/>
</dbReference>
<dbReference type="SUPFAM" id="SSF52467">
    <property type="entry name" value="DHS-like NAD/FAD-binding domain"/>
    <property type="match status" value="1"/>
</dbReference>
<proteinExistence type="inferred from homology"/>
<comment type="pathway">
    <text evidence="1 11">Amino-acid biosynthesis; L-isoleucine biosynthesis; L-isoleucine from 2-oxobutanoate: step 1/4.</text>
</comment>
<comment type="similarity">
    <text evidence="3 11">Belongs to the TPP enzyme family.</text>
</comment>
<evidence type="ECO:0000313" key="15">
    <source>
        <dbReference type="EMBL" id="GAA5161308.1"/>
    </source>
</evidence>
<evidence type="ECO:0000256" key="1">
    <source>
        <dbReference type="ARBA" id="ARBA00004974"/>
    </source>
</evidence>
<comment type="caution">
    <text evidence="15">The sequence shown here is derived from an EMBL/GenBank/DDBJ whole genome shotgun (WGS) entry which is preliminary data.</text>
</comment>
<dbReference type="Gene3D" id="3.40.50.1220">
    <property type="entry name" value="TPP-binding domain"/>
    <property type="match status" value="1"/>
</dbReference>
<dbReference type="Pfam" id="PF02775">
    <property type="entry name" value="TPP_enzyme_C"/>
    <property type="match status" value="1"/>
</dbReference>
<evidence type="ECO:0000256" key="5">
    <source>
        <dbReference type="ARBA" id="ARBA00022605"/>
    </source>
</evidence>
<keyword evidence="8 11" id="KW-0460">Magnesium</keyword>
<evidence type="ECO:0000313" key="16">
    <source>
        <dbReference type="Proteomes" id="UP001500547"/>
    </source>
</evidence>
<dbReference type="EMBL" id="BAABLD010000005">
    <property type="protein sequence ID" value="GAA5161308.1"/>
    <property type="molecule type" value="Genomic_DNA"/>
</dbReference>
<dbReference type="NCBIfam" id="NF006016">
    <property type="entry name" value="PRK08155.1"/>
    <property type="match status" value="1"/>
</dbReference>
<evidence type="ECO:0000256" key="9">
    <source>
        <dbReference type="ARBA" id="ARBA00023052"/>
    </source>
</evidence>
<evidence type="ECO:0000256" key="2">
    <source>
        <dbReference type="ARBA" id="ARBA00005025"/>
    </source>
</evidence>
<dbReference type="CDD" id="cd07035">
    <property type="entry name" value="TPP_PYR_POX_like"/>
    <property type="match status" value="1"/>
</dbReference>
<dbReference type="InterPro" id="IPR045229">
    <property type="entry name" value="TPP_enz"/>
</dbReference>
<dbReference type="NCBIfam" id="TIGR00118">
    <property type="entry name" value="acolac_lg"/>
    <property type="match status" value="1"/>
</dbReference>
<evidence type="ECO:0000259" key="13">
    <source>
        <dbReference type="Pfam" id="PF02775"/>
    </source>
</evidence>
<evidence type="ECO:0000256" key="7">
    <source>
        <dbReference type="ARBA" id="ARBA00022723"/>
    </source>
</evidence>
<dbReference type="PANTHER" id="PTHR18968:SF170">
    <property type="entry name" value="ACETOLACTATE SYNTHASE ISOZYME 1 LARGE SUBUNIT"/>
    <property type="match status" value="1"/>
</dbReference>
<evidence type="ECO:0000259" key="12">
    <source>
        <dbReference type="Pfam" id="PF00205"/>
    </source>
</evidence>
<evidence type="ECO:0000256" key="10">
    <source>
        <dbReference type="ARBA" id="ARBA00023304"/>
    </source>
</evidence>
<protein>
    <recommendedName>
        <fullName evidence="4 11">Acetolactate synthase</fullName>
        <ecNumber evidence="4 11">2.2.1.6</ecNumber>
    </recommendedName>
</protein>
<dbReference type="InterPro" id="IPR029061">
    <property type="entry name" value="THDP-binding"/>
</dbReference>
<comment type="catalytic activity">
    <reaction evidence="11">
        <text>2 pyruvate + H(+) = (2S)-2-acetolactate + CO2</text>
        <dbReference type="Rhea" id="RHEA:25249"/>
        <dbReference type="ChEBI" id="CHEBI:15361"/>
        <dbReference type="ChEBI" id="CHEBI:15378"/>
        <dbReference type="ChEBI" id="CHEBI:16526"/>
        <dbReference type="ChEBI" id="CHEBI:58476"/>
        <dbReference type="EC" id="2.2.1.6"/>
    </reaction>
</comment>
<evidence type="ECO:0000256" key="8">
    <source>
        <dbReference type="ARBA" id="ARBA00022842"/>
    </source>
</evidence>
<comment type="cofactor">
    <cofactor evidence="11">
        <name>Mg(2+)</name>
        <dbReference type="ChEBI" id="CHEBI:18420"/>
    </cofactor>
    <text evidence="11">Binds 1 Mg(2+) ion per subunit.</text>
</comment>
<dbReference type="Pfam" id="PF02776">
    <property type="entry name" value="TPP_enzyme_N"/>
    <property type="match status" value="1"/>
</dbReference>
<name>A0ABP9QG00_9RHOO</name>
<dbReference type="EC" id="2.2.1.6" evidence="4 11"/>
<dbReference type="RefSeq" id="WP_345531807.1">
    <property type="nucleotide sequence ID" value="NZ_BAABLD010000005.1"/>
</dbReference>
<dbReference type="InterPro" id="IPR012000">
    <property type="entry name" value="Thiamin_PyroP_enz_cen_dom"/>
</dbReference>
<dbReference type="InterPro" id="IPR039368">
    <property type="entry name" value="AHAS_TPP"/>
</dbReference>
<dbReference type="InterPro" id="IPR011766">
    <property type="entry name" value="TPP_enzyme_TPP-bd"/>
</dbReference>
<keyword evidence="16" id="KW-1185">Reference proteome</keyword>
<keyword evidence="5 11" id="KW-0028">Amino-acid biosynthesis</keyword>
<keyword evidence="7 11" id="KW-0479">Metal-binding</keyword>
<feature type="domain" description="Thiamine pyrophosphate enzyme N-terminal TPP-binding" evidence="14">
    <location>
        <begin position="4"/>
        <end position="118"/>
    </location>
</feature>
<dbReference type="InterPro" id="IPR012846">
    <property type="entry name" value="Acetolactate_synth_lsu"/>
</dbReference>
<gene>
    <name evidence="15" type="primary">ilvB</name>
    <name evidence="15" type="ORF">GCM10025770_10360</name>
</gene>
<evidence type="ECO:0000259" key="14">
    <source>
        <dbReference type="Pfam" id="PF02776"/>
    </source>
</evidence>
<dbReference type="Gene3D" id="3.40.50.970">
    <property type="match status" value="2"/>
</dbReference>
<comment type="pathway">
    <text evidence="2 11">Amino-acid biosynthesis; L-valine biosynthesis; L-valine from pyruvate: step 1/4.</text>
</comment>
<dbReference type="Pfam" id="PF00205">
    <property type="entry name" value="TPP_enzyme_M"/>
    <property type="match status" value="1"/>
</dbReference>
<dbReference type="CDD" id="cd02015">
    <property type="entry name" value="TPP_AHAS"/>
    <property type="match status" value="1"/>
</dbReference>
<feature type="domain" description="Thiamine pyrophosphate enzyme central" evidence="12">
    <location>
        <begin position="191"/>
        <end position="326"/>
    </location>
</feature>
<evidence type="ECO:0000256" key="3">
    <source>
        <dbReference type="ARBA" id="ARBA00007812"/>
    </source>
</evidence>
<dbReference type="PANTHER" id="PTHR18968">
    <property type="entry name" value="THIAMINE PYROPHOSPHATE ENZYMES"/>
    <property type="match status" value="1"/>
</dbReference>
<dbReference type="SUPFAM" id="SSF52518">
    <property type="entry name" value="Thiamin diphosphate-binding fold (THDP-binding)"/>
    <property type="match status" value="2"/>
</dbReference>
<dbReference type="PROSITE" id="PS00187">
    <property type="entry name" value="TPP_ENZYMES"/>
    <property type="match status" value="1"/>
</dbReference>
<keyword evidence="9 11" id="KW-0786">Thiamine pyrophosphate</keyword>
<feature type="domain" description="Thiamine pyrophosphate enzyme TPP-binding" evidence="13">
    <location>
        <begin position="382"/>
        <end position="530"/>
    </location>
</feature>
<evidence type="ECO:0000256" key="6">
    <source>
        <dbReference type="ARBA" id="ARBA00022679"/>
    </source>
</evidence>
<keyword evidence="6 11" id="KW-0808">Transferase</keyword>
<dbReference type="InterPro" id="IPR000399">
    <property type="entry name" value="TPP-bd_CS"/>
</dbReference>
<sequence length="554" mass="59245">MRLTGAQLVVRLLEQQGITTVTGIPGGAALPLYDAFAERDTIRHVLARHEQGAGFIAQGMARVSGKAAVCMASSGPGATNLVTAIADAKLDSIPLVCITGQVPSSMIGTDAFQEVDTYGISIPVTKHNYLVRNAADLLHVIPEAFRLAESGRPGPVWVDIPKDVQNAIVEVESLPEPGKADPAPVVNLDDVRRAAELINAAKTPVLYLGGGVIMAEASAQAVMLAEQAGMPTTMTLMGLGAMPVDHPLSLGMLGMHGAAYTNYILQESDLLVVLGARFDDRAIGKAEKFCPNAAIIHVDIDPAELGKIRRPHVGICGDVGKVLDALMPMVQVQLRKPWLARADELRKAHPLKTPGIEDPRSHYGLIAAVADALDDEAIVTTDVGQHQMWVAQAYPLRRPRQLLTSGGLGTMGFGMPTALGAAIAEPERTVVCFSGDGSLKMNIQEFATMADEQANVKVILMNNQTLGMVYQQQDMLYDKRFFAVNYKTRTDFVKIAEGFGIGALDLDKVEDPRAALAEEMKRRGPCLIHCSIDVEAKVLPFVPPGKSNVEMIGG</sequence>
<organism evidence="15 16">
    <name type="scientific">Viridibacterium curvum</name>
    <dbReference type="NCBI Taxonomy" id="1101404"/>
    <lineage>
        <taxon>Bacteria</taxon>
        <taxon>Pseudomonadati</taxon>
        <taxon>Pseudomonadota</taxon>
        <taxon>Betaproteobacteria</taxon>
        <taxon>Rhodocyclales</taxon>
        <taxon>Rhodocyclaceae</taxon>
        <taxon>Viridibacterium</taxon>
    </lineage>
</organism>
<keyword evidence="10 11" id="KW-0100">Branched-chain amino acid biosynthesis</keyword>
<reference evidence="16" key="1">
    <citation type="journal article" date="2019" name="Int. J. Syst. Evol. Microbiol.">
        <title>The Global Catalogue of Microorganisms (GCM) 10K type strain sequencing project: providing services to taxonomists for standard genome sequencing and annotation.</title>
        <authorList>
            <consortium name="The Broad Institute Genomics Platform"/>
            <consortium name="The Broad Institute Genome Sequencing Center for Infectious Disease"/>
            <person name="Wu L."/>
            <person name="Ma J."/>
        </authorList>
    </citation>
    <scope>NUCLEOTIDE SEQUENCE [LARGE SCALE GENOMIC DNA]</scope>
    <source>
        <strain evidence="16">JCM 18715</strain>
    </source>
</reference>
<dbReference type="Proteomes" id="UP001500547">
    <property type="component" value="Unassembled WGS sequence"/>
</dbReference>
<comment type="cofactor">
    <cofactor evidence="11">
        <name>thiamine diphosphate</name>
        <dbReference type="ChEBI" id="CHEBI:58937"/>
    </cofactor>
    <text evidence="11">Binds 1 thiamine pyrophosphate per subunit.</text>
</comment>
<accession>A0ABP9QG00</accession>
<evidence type="ECO:0000256" key="11">
    <source>
        <dbReference type="RuleBase" id="RU003591"/>
    </source>
</evidence>
<evidence type="ECO:0000256" key="4">
    <source>
        <dbReference type="ARBA" id="ARBA00013145"/>
    </source>
</evidence>